<dbReference type="PROSITE" id="PS51898">
    <property type="entry name" value="TYR_RECOMBINASE"/>
    <property type="match status" value="1"/>
</dbReference>
<evidence type="ECO:0000259" key="4">
    <source>
        <dbReference type="PROSITE" id="PS51898"/>
    </source>
</evidence>
<reference evidence="5 6" key="1">
    <citation type="submission" date="2017-10" db="EMBL/GenBank/DDBJ databases">
        <title>Nyctiphanis sp. nov., isolated from the stomach of the euphausiid Nyctiphanes simplex (Hansen, 1911) in the Gulf of California.</title>
        <authorList>
            <person name="Gomez-Gil B."/>
            <person name="Aguilar-Mendez M."/>
            <person name="Lopez-Cortes A."/>
            <person name="Gomez-Gutierrez J."/>
            <person name="Roque A."/>
            <person name="Lang E."/>
            <person name="Gonzalez-Castillo A."/>
        </authorList>
    </citation>
    <scope>NUCLEOTIDE SEQUENCE [LARGE SCALE GENOMIC DNA]</scope>
    <source>
        <strain evidence="5 6">CAIM 600</strain>
    </source>
</reference>
<dbReference type="OrthoDB" id="9795573at2"/>
<dbReference type="Proteomes" id="UP000290287">
    <property type="component" value="Unassembled WGS sequence"/>
</dbReference>
<gene>
    <name evidence="5" type="ORF">CS022_22705</name>
</gene>
<dbReference type="InterPro" id="IPR010998">
    <property type="entry name" value="Integrase_recombinase_N"/>
</dbReference>
<protein>
    <submittedName>
        <fullName evidence="5">Integrase</fullName>
    </submittedName>
</protein>
<dbReference type="GO" id="GO:0006310">
    <property type="term" value="P:DNA recombination"/>
    <property type="evidence" value="ECO:0007669"/>
    <property type="project" value="UniProtKB-KW"/>
</dbReference>
<dbReference type="PANTHER" id="PTHR30349">
    <property type="entry name" value="PHAGE INTEGRASE-RELATED"/>
    <property type="match status" value="1"/>
</dbReference>
<accession>A0A4Q0YMY4</accession>
<evidence type="ECO:0000256" key="3">
    <source>
        <dbReference type="ARBA" id="ARBA00023172"/>
    </source>
</evidence>
<dbReference type="SUPFAM" id="SSF56349">
    <property type="entry name" value="DNA breaking-rejoining enzymes"/>
    <property type="match status" value="1"/>
</dbReference>
<keyword evidence="1" id="KW-0229">DNA integration</keyword>
<dbReference type="AlphaFoldDB" id="A0A4Q0YMY4"/>
<dbReference type="GO" id="GO:0003677">
    <property type="term" value="F:DNA binding"/>
    <property type="evidence" value="ECO:0007669"/>
    <property type="project" value="UniProtKB-KW"/>
</dbReference>
<dbReference type="InterPro" id="IPR013762">
    <property type="entry name" value="Integrase-like_cat_sf"/>
</dbReference>
<organism evidence="5 6">
    <name type="scientific">Veronia nyctiphanis</name>
    <dbReference type="NCBI Taxonomy" id="1278244"/>
    <lineage>
        <taxon>Bacteria</taxon>
        <taxon>Pseudomonadati</taxon>
        <taxon>Pseudomonadota</taxon>
        <taxon>Gammaproteobacteria</taxon>
        <taxon>Vibrionales</taxon>
        <taxon>Vibrionaceae</taxon>
        <taxon>Veronia</taxon>
    </lineage>
</organism>
<keyword evidence="3" id="KW-0233">DNA recombination</keyword>
<dbReference type="EMBL" id="PEIB01000045">
    <property type="protein sequence ID" value="RXJ70679.1"/>
    <property type="molecule type" value="Genomic_DNA"/>
</dbReference>
<dbReference type="Pfam" id="PF00589">
    <property type="entry name" value="Phage_integrase"/>
    <property type="match status" value="1"/>
</dbReference>
<evidence type="ECO:0000313" key="5">
    <source>
        <dbReference type="EMBL" id="RXJ70679.1"/>
    </source>
</evidence>
<comment type="caution">
    <text evidence="5">The sequence shown here is derived from an EMBL/GenBank/DDBJ whole genome shotgun (WGS) entry which is preliminary data.</text>
</comment>
<evidence type="ECO:0000256" key="2">
    <source>
        <dbReference type="ARBA" id="ARBA00023125"/>
    </source>
</evidence>
<evidence type="ECO:0000313" key="6">
    <source>
        <dbReference type="Proteomes" id="UP000290287"/>
    </source>
</evidence>
<dbReference type="InterPro" id="IPR011010">
    <property type="entry name" value="DNA_brk_join_enz"/>
</dbReference>
<keyword evidence="6" id="KW-1185">Reference proteome</keyword>
<keyword evidence="2" id="KW-0238">DNA-binding</keyword>
<proteinExistence type="predicted"/>
<dbReference type="PANTHER" id="PTHR30349:SF94">
    <property type="entry name" value="INTEGRASE_RECOMBINASE HI_1414-RELATED"/>
    <property type="match status" value="1"/>
</dbReference>
<sequence length="272" mass="31488">MQDAFERYAMEVSPTKRGERWEIIRLNKLGRTDLAKIQLSELRTHHVNLWIEEQLKTLKASSINRELNLIASVIEKARKHWKWIATNPIRDADRPKNPTPRDRRISEEEIKRILQSLGYEGRSNVATQRQFIAVAFLFALETAMRQGEIWGMEWDYVHLEQRYVTLPNTKNGTKRDVPLSSEAVLLLKALRPKKQGKVFPYSQQSSGVIFRRSLRLAGIEGLTFHDTRHEALTKLAKKLSMLDLARMVGHNDPRSLMIYYNATASEIAKLLS</sequence>
<dbReference type="CDD" id="cd00796">
    <property type="entry name" value="INT_Rci_Hp1_C"/>
    <property type="match status" value="1"/>
</dbReference>
<evidence type="ECO:0000256" key="1">
    <source>
        <dbReference type="ARBA" id="ARBA00022908"/>
    </source>
</evidence>
<dbReference type="InterPro" id="IPR050090">
    <property type="entry name" value="Tyrosine_recombinase_XerCD"/>
</dbReference>
<dbReference type="Gene3D" id="1.10.443.10">
    <property type="entry name" value="Intergrase catalytic core"/>
    <property type="match status" value="1"/>
</dbReference>
<feature type="domain" description="Tyr recombinase" evidence="4">
    <location>
        <begin position="100"/>
        <end position="272"/>
    </location>
</feature>
<dbReference type="InterPro" id="IPR002104">
    <property type="entry name" value="Integrase_catalytic"/>
</dbReference>
<name>A0A4Q0YMY4_9GAMM</name>
<dbReference type="GO" id="GO:0015074">
    <property type="term" value="P:DNA integration"/>
    <property type="evidence" value="ECO:0007669"/>
    <property type="project" value="UniProtKB-KW"/>
</dbReference>
<dbReference type="Gene3D" id="1.10.150.130">
    <property type="match status" value="1"/>
</dbReference>